<dbReference type="InterPro" id="IPR012677">
    <property type="entry name" value="Nucleotide-bd_a/b_plait_sf"/>
</dbReference>
<gene>
    <name evidence="4" type="ORF">DJ568_10485</name>
</gene>
<feature type="compositionally biased region" description="Basic and acidic residues" evidence="2">
    <location>
        <begin position="116"/>
        <end position="125"/>
    </location>
</feature>
<feature type="domain" description="RRM" evidence="3">
    <location>
        <begin position="1"/>
        <end position="79"/>
    </location>
</feature>
<dbReference type="AlphaFoldDB" id="A0A367GPV2"/>
<dbReference type="Gene3D" id="3.30.70.330">
    <property type="match status" value="1"/>
</dbReference>
<dbReference type="InterPro" id="IPR035979">
    <property type="entry name" value="RBD_domain_sf"/>
</dbReference>
<dbReference type="InterPro" id="IPR048289">
    <property type="entry name" value="RRM2_NsCP33-like"/>
</dbReference>
<dbReference type="SUPFAM" id="SSF54928">
    <property type="entry name" value="RNA-binding domain, RBD"/>
    <property type="match status" value="1"/>
</dbReference>
<dbReference type="InterPro" id="IPR000504">
    <property type="entry name" value="RRM_dom"/>
</dbReference>
<evidence type="ECO:0000256" key="1">
    <source>
        <dbReference type="ARBA" id="ARBA00022884"/>
    </source>
</evidence>
<name>A0A367GPV2_9SPHI</name>
<dbReference type="RefSeq" id="WP_114005222.1">
    <property type="nucleotide sequence ID" value="NZ_QGDC01000005.1"/>
</dbReference>
<proteinExistence type="predicted"/>
<dbReference type="GO" id="GO:0003723">
    <property type="term" value="F:RNA binding"/>
    <property type="evidence" value="ECO:0007669"/>
    <property type="project" value="UniProtKB-KW"/>
</dbReference>
<sequence length="125" mass="12890">MNIFVGSLPYQLQEEDLRALFEPFGEVSSAKLIIDRETGRSKGFGFVEMADDEAAQAAIDALNKSEVSGRSIAVSQAEDKKSGGDRRGGGGGFNRGGGGGGFNRGGGGGYGGGRGGNDRGGDRWQ</sequence>
<evidence type="ECO:0000313" key="5">
    <source>
        <dbReference type="Proteomes" id="UP000253209"/>
    </source>
</evidence>
<feature type="compositionally biased region" description="Gly residues" evidence="2">
    <location>
        <begin position="89"/>
        <end position="115"/>
    </location>
</feature>
<keyword evidence="1" id="KW-0694">RNA-binding</keyword>
<reference evidence="4 5" key="1">
    <citation type="submission" date="2018-05" db="EMBL/GenBank/DDBJ databases">
        <title>Mucilaginibacter hurinus sp. nov., isolated from briquette warehouse soil.</title>
        <authorList>
            <person name="Choi L."/>
        </authorList>
    </citation>
    <scope>NUCLEOTIDE SEQUENCE [LARGE SCALE GENOMIC DNA]</scope>
    <source>
        <strain evidence="4 5">ZR32</strain>
    </source>
</reference>
<dbReference type="SMART" id="SM00360">
    <property type="entry name" value="RRM"/>
    <property type="match status" value="1"/>
</dbReference>
<dbReference type="EMBL" id="QGDC01000005">
    <property type="protein sequence ID" value="RCH54896.1"/>
    <property type="molecule type" value="Genomic_DNA"/>
</dbReference>
<dbReference type="PROSITE" id="PS50102">
    <property type="entry name" value="RRM"/>
    <property type="match status" value="1"/>
</dbReference>
<feature type="region of interest" description="Disordered" evidence="2">
    <location>
        <begin position="68"/>
        <end position="125"/>
    </location>
</feature>
<organism evidence="4 5">
    <name type="scientific">Mucilaginibacter hurinus</name>
    <dbReference type="NCBI Taxonomy" id="2201324"/>
    <lineage>
        <taxon>Bacteria</taxon>
        <taxon>Pseudomonadati</taxon>
        <taxon>Bacteroidota</taxon>
        <taxon>Sphingobacteriia</taxon>
        <taxon>Sphingobacteriales</taxon>
        <taxon>Sphingobacteriaceae</taxon>
        <taxon>Mucilaginibacter</taxon>
    </lineage>
</organism>
<dbReference type="Pfam" id="PF00076">
    <property type="entry name" value="RRM_1"/>
    <property type="match status" value="1"/>
</dbReference>
<dbReference type="OrthoDB" id="9798855at2"/>
<evidence type="ECO:0000256" key="2">
    <source>
        <dbReference type="SAM" id="MobiDB-lite"/>
    </source>
</evidence>
<dbReference type="Proteomes" id="UP000253209">
    <property type="component" value="Unassembled WGS sequence"/>
</dbReference>
<dbReference type="PANTHER" id="PTHR48027">
    <property type="entry name" value="HETEROGENEOUS NUCLEAR RIBONUCLEOPROTEIN 87F-RELATED"/>
    <property type="match status" value="1"/>
</dbReference>
<accession>A0A367GPV2</accession>
<evidence type="ECO:0000259" key="3">
    <source>
        <dbReference type="PROSITE" id="PS50102"/>
    </source>
</evidence>
<evidence type="ECO:0000313" key="4">
    <source>
        <dbReference type="EMBL" id="RCH54896.1"/>
    </source>
</evidence>
<keyword evidence="5" id="KW-1185">Reference proteome</keyword>
<dbReference type="CDD" id="cd21608">
    <property type="entry name" value="RRM2_NsCP33_like"/>
    <property type="match status" value="1"/>
</dbReference>
<dbReference type="InterPro" id="IPR052462">
    <property type="entry name" value="SLIRP/GR-RBP-like"/>
</dbReference>
<protein>
    <submittedName>
        <fullName evidence="4">RNA-binding protein</fullName>
    </submittedName>
</protein>
<feature type="compositionally biased region" description="Basic and acidic residues" evidence="2">
    <location>
        <begin position="77"/>
        <end position="88"/>
    </location>
</feature>
<comment type="caution">
    <text evidence="4">The sequence shown here is derived from an EMBL/GenBank/DDBJ whole genome shotgun (WGS) entry which is preliminary data.</text>
</comment>